<evidence type="ECO:0000259" key="15">
    <source>
        <dbReference type="PROSITE" id="PS51163"/>
    </source>
</evidence>
<keyword evidence="7 13" id="KW-0819">tRNA processing</keyword>
<dbReference type="InterPro" id="IPR006070">
    <property type="entry name" value="Sua5-like_dom"/>
</dbReference>
<gene>
    <name evidence="16" type="ORF">SAMN04488072_11235</name>
</gene>
<evidence type="ECO:0000256" key="1">
    <source>
        <dbReference type="ARBA" id="ARBA00004496"/>
    </source>
</evidence>
<evidence type="ECO:0000256" key="2">
    <source>
        <dbReference type="ARBA" id="ARBA00007663"/>
    </source>
</evidence>
<evidence type="ECO:0000256" key="5">
    <source>
        <dbReference type="ARBA" id="ARBA00022490"/>
    </source>
</evidence>
<dbReference type="GO" id="GO:0008033">
    <property type="term" value="P:tRNA processing"/>
    <property type="evidence" value="ECO:0007669"/>
    <property type="project" value="UniProtKB-KW"/>
</dbReference>
<dbReference type="Gene3D" id="3.40.50.11030">
    <property type="entry name" value="Threonylcarbamoyl-AMP synthase, C-terminal domain"/>
    <property type="match status" value="1"/>
</dbReference>
<keyword evidence="17" id="KW-1185">Reference proteome</keyword>
<dbReference type="PROSITE" id="PS51163">
    <property type="entry name" value="YRDC"/>
    <property type="match status" value="1"/>
</dbReference>
<feature type="binding site" evidence="14">
    <location>
        <position position="64"/>
    </location>
    <ligand>
        <name>ATP</name>
        <dbReference type="ChEBI" id="CHEBI:30616"/>
    </ligand>
</feature>
<dbReference type="Pfam" id="PF03481">
    <property type="entry name" value="Sua5_C"/>
    <property type="match status" value="1"/>
</dbReference>
<feature type="binding site" evidence="14">
    <location>
        <position position="123"/>
    </location>
    <ligand>
        <name>L-threonine</name>
        <dbReference type="ChEBI" id="CHEBI:57926"/>
    </ligand>
</feature>
<feature type="binding site" evidence="14">
    <location>
        <position position="60"/>
    </location>
    <ligand>
        <name>ATP</name>
        <dbReference type="ChEBI" id="CHEBI:30616"/>
    </ligand>
</feature>
<evidence type="ECO:0000256" key="8">
    <source>
        <dbReference type="ARBA" id="ARBA00022695"/>
    </source>
</evidence>
<evidence type="ECO:0000256" key="14">
    <source>
        <dbReference type="PIRSR" id="PIRSR004930-1"/>
    </source>
</evidence>
<reference evidence="16 17" key="1">
    <citation type="submission" date="2016-10" db="EMBL/GenBank/DDBJ databases">
        <authorList>
            <person name="de Groot N.N."/>
        </authorList>
    </citation>
    <scope>NUCLEOTIDE SEQUENCE [LARGE SCALE GENOMIC DNA]</scope>
    <source>
        <strain evidence="16 17">CGMCC 1.3702</strain>
    </source>
</reference>
<dbReference type="InterPro" id="IPR017945">
    <property type="entry name" value="DHBP_synth_RibB-like_a/b_dom"/>
</dbReference>
<dbReference type="Proteomes" id="UP000198642">
    <property type="component" value="Unassembled WGS sequence"/>
</dbReference>
<evidence type="ECO:0000256" key="3">
    <source>
        <dbReference type="ARBA" id="ARBA00012584"/>
    </source>
</evidence>
<feature type="binding site" evidence="14">
    <location>
        <position position="153"/>
    </location>
    <ligand>
        <name>ATP</name>
        <dbReference type="ChEBI" id="CHEBI:30616"/>
    </ligand>
</feature>
<dbReference type="PIRSF" id="PIRSF004930">
    <property type="entry name" value="Tln_factor_SUA5"/>
    <property type="match status" value="1"/>
</dbReference>
<dbReference type="OrthoDB" id="9814580at2"/>
<keyword evidence="10 13" id="KW-0067">ATP-binding</keyword>
<evidence type="ECO:0000256" key="9">
    <source>
        <dbReference type="ARBA" id="ARBA00022741"/>
    </source>
</evidence>
<evidence type="ECO:0000313" key="17">
    <source>
        <dbReference type="Proteomes" id="UP000198642"/>
    </source>
</evidence>
<evidence type="ECO:0000256" key="7">
    <source>
        <dbReference type="ARBA" id="ARBA00022694"/>
    </source>
</evidence>
<dbReference type="GO" id="GO:0061710">
    <property type="term" value="F:L-threonylcarbamoyladenylate synthase"/>
    <property type="evidence" value="ECO:0007669"/>
    <property type="project" value="UniProtKB-EC"/>
</dbReference>
<dbReference type="EMBL" id="FOJW01000012">
    <property type="protein sequence ID" value="SFB26351.1"/>
    <property type="molecule type" value="Genomic_DNA"/>
</dbReference>
<feature type="binding site" evidence="14">
    <location>
        <position position="69"/>
    </location>
    <ligand>
        <name>L-threonine</name>
        <dbReference type="ChEBI" id="CHEBI:57926"/>
    </ligand>
</feature>
<keyword evidence="8 13" id="KW-0548">Nucleotidyltransferase</keyword>
<dbReference type="InterPro" id="IPR038385">
    <property type="entry name" value="Sua5/YwlC_C"/>
</dbReference>
<evidence type="ECO:0000256" key="12">
    <source>
        <dbReference type="ARBA" id="ARBA00048366"/>
    </source>
</evidence>
<evidence type="ECO:0000256" key="11">
    <source>
        <dbReference type="ARBA" id="ARBA00029774"/>
    </source>
</evidence>
<evidence type="ECO:0000256" key="4">
    <source>
        <dbReference type="ARBA" id="ARBA00015492"/>
    </source>
</evidence>
<sequence length="340" mass="36312">MQTKRWNIQKEQPDQQAIKEAAELLQNGQTVAFPTETVYGLGADATDESAVSGIFRAKGRPEDNPLIAHVATKNQLRSLVKPLPDVAEKLIDVFTPGPLTLVLSNNGVCADNVTAGLSTIGIRIPDHSVAQTLLKTCNIPLAAPSANISGKPSPTNADHVWTDLQGKIAGLIDSGATGVGVESTVIDCTQEIPVILRPGGITKEQLETAIGPVMVDPALANTAENPKAPGMKYTHYAPEVPMWLVPGKAERLQAIIDREQGAQKRIGVMASTETANKLQAERVIPLGSDLQQIASNLYGALRVFKNGNVDLILCETFSKSDIGQAIMNRLEKAATEYVEN</sequence>
<comment type="function">
    <text evidence="13">Required for the formation of a threonylcarbamoyl group on adenosine at position 37 (t(6)A37) in tRNAs that read codons beginning with adenine.</text>
</comment>
<dbReference type="EC" id="2.7.7.87" evidence="3 13"/>
<dbReference type="InterPro" id="IPR005145">
    <property type="entry name" value="Sua5_C"/>
</dbReference>
<evidence type="ECO:0000256" key="13">
    <source>
        <dbReference type="PIRNR" id="PIRNR004930"/>
    </source>
</evidence>
<dbReference type="GO" id="GO:0006450">
    <property type="term" value="P:regulation of translational fidelity"/>
    <property type="evidence" value="ECO:0007669"/>
    <property type="project" value="TreeGrafter"/>
</dbReference>
<dbReference type="GO" id="GO:0005737">
    <property type="term" value="C:cytoplasm"/>
    <property type="evidence" value="ECO:0007669"/>
    <property type="project" value="UniProtKB-SubCell"/>
</dbReference>
<dbReference type="FunFam" id="3.90.870.10:FF:000008">
    <property type="entry name" value="Threonylcarbamoyl-AMP synthase"/>
    <property type="match status" value="1"/>
</dbReference>
<evidence type="ECO:0000256" key="6">
    <source>
        <dbReference type="ARBA" id="ARBA00022679"/>
    </source>
</evidence>
<evidence type="ECO:0000256" key="10">
    <source>
        <dbReference type="ARBA" id="ARBA00022840"/>
    </source>
</evidence>
<name>A0A1I0ZLH0_9BACI</name>
<comment type="similarity">
    <text evidence="2 13">Belongs to the SUA5 family.</text>
</comment>
<dbReference type="NCBIfam" id="TIGR00057">
    <property type="entry name" value="L-threonylcarbamoyladenylate synthase"/>
    <property type="match status" value="1"/>
</dbReference>
<dbReference type="InterPro" id="IPR050156">
    <property type="entry name" value="TC-AMP_synthase_SUA5"/>
</dbReference>
<dbReference type="GO" id="GO:0003725">
    <property type="term" value="F:double-stranded RNA binding"/>
    <property type="evidence" value="ECO:0007669"/>
    <property type="project" value="UniProtKB-UniRule"/>
</dbReference>
<feature type="binding site" evidence="14">
    <location>
        <position position="183"/>
    </location>
    <ligand>
        <name>L-threonine</name>
        <dbReference type="ChEBI" id="CHEBI:57926"/>
    </ligand>
</feature>
<feature type="binding site" evidence="14">
    <location>
        <position position="145"/>
    </location>
    <ligand>
        <name>ATP</name>
        <dbReference type="ChEBI" id="CHEBI:30616"/>
    </ligand>
</feature>
<dbReference type="InterPro" id="IPR010923">
    <property type="entry name" value="T(6)A37_SUA5"/>
</dbReference>
<feature type="binding site" evidence="14">
    <location>
        <position position="143"/>
    </location>
    <ligand>
        <name>L-threonine</name>
        <dbReference type="ChEBI" id="CHEBI:57926"/>
    </ligand>
</feature>
<dbReference type="Pfam" id="PF01300">
    <property type="entry name" value="Sua5_yciO_yrdC"/>
    <property type="match status" value="1"/>
</dbReference>
<dbReference type="PANTHER" id="PTHR17490:SF16">
    <property type="entry name" value="THREONYLCARBAMOYL-AMP SYNTHASE"/>
    <property type="match status" value="1"/>
</dbReference>
<protein>
    <recommendedName>
        <fullName evidence="4 13">Threonylcarbamoyl-AMP synthase</fullName>
        <shortName evidence="13">TC-AMP synthase</shortName>
        <ecNumber evidence="3 13">2.7.7.87</ecNumber>
    </recommendedName>
    <alternativeName>
        <fullName evidence="11 13">L-threonylcarbamoyladenylate synthase</fullName>
    </alternativeName>
</protein>
<feature type="binding site" evidence="14">
    <location>
        <position position="119"/>
    </location>
    <ligand>
        <name>ATP</name>
        <dbReference type="ChEBI" id="CHEBI:30616"/>
    </ligand>
</feature>
<feature type="binding site" evidence="14">
    <location>
        <position position="197"/>
    </location>
    <ligand>
        <name>ATP</name>
        <dbReference type="ChEBI" id="CHEBI:30616"/>
    </ligand>
</feature>
<organism evidence="16 17">
    <name type="scientific">Lentibacillus halodurans</name>
    <dbReference type="NCBI Taxonomy" id="237679"/>
    <lineage>
        <taxon>Bacteria</taxon>
        <taxon>Bacillati</taxon>
        <taxon>Bacillota</taxon>
        <taxon>Bacilli</taxon>
        <taxon>Bacillales</taxon>
        <taxon>Bacillaceae</taxon>
        <taxon>Lentibacillus</taxon>
    </lineage>
</organism>
<dbReference type="PANTHER" id="PTHR17490">
    <property type="entry name" value="SUA5"/>
    <property type="match status" value="1"/>
</dbReference>
<keyword evidence="9 13" id="KW-0547">Nucleotide-binding</keyword>
<evidence type="ECO:0000313" key="16">
    <source>
        <dbReference type="EMBL" id="SFB26351.1"/>
    </source>
</evidence>
<dbReference type="STRING" id="237679.SAMN04488072_11235"/>
<feature type="binding site" evidence="14">
    <location>
        <position position="37"/>
    </location>
    <ligand>
        <name>L-threonine</name>
        <dbReference type="ChEBI" id="CHEBI:57926"/>
    </ligand>
</feature>
<keyword evidence="5 13" id="KW-0963">Cytoplasm</keyword>
<feature type="binding site" evidence="14">
    <location>
        <position position="236"/>
    </location>
    <ligand>
        <name>ATP</name>
        <dbReference type="ChEBI" id="CHEBI:30616"/>
    </ligand>
</feature>
<dbReference type="SUPFAM" id="SSF55821">
    <property type="entry name" value="YrdC/RibB"/>
    <property type="match status" value="1"/>
</dbReference>
<dbReference type="GO" id="GO:0000049">
    <property type="term" value="F:tRNA binding"/>
    <property type="evidence" value="ECO:0007669"/>
    <property type="project" value="TreeGrafter"/>
</dbReference>
<dbReference type="Gene3D" id="3.90.870.10">
    <property type="entry name" value="DHBP synthase"/>
    <property type="match status" value="1"/>
</dbReference>
<dbReference type="RefSeq" id="WP_090239553.1">
    <property type="nucleotide sequence ID" value="NZ_FOJW01000012.1"/>
</dbReference>
<dbReference type="GO" id="GO:0005524">
    <property type="term" value="F:ATP binding"/>
    <property type="evidence" value="ECO:0007669"/>
    <property type="project" value="UniProtKB-UniRule"/>
</dbReference>
<accession>A0A1I0ZLH0</accession>
<comment type="subcellular location">
    <subcellularLocation>
        <location evidence="1 13">Cytoplasm</location>
    </subcellularLocation>
</comment>
<feature type="domain" description="YrdC-like" evidence="15">
    <location>
        <begin position="15"/>
        <end position="201"/>
    </location>
</feature>
<dbReference type="AlphaFoldDB" id="A0A1I0ZLH0"/>
<keyword evidence="6 13" id="KW-0808">Transferase</keyword>
<proteinExistence type="inferred from homology"/>
<comment type="catalytic activity">
    <reaction evidence="12 13">
        <text>L-threonine + hydrogencarbonate + ATP = L-threonylcarbamoyladenylate + diphosphate + H2O</text>
        <dbReference type="Rhea" id="RHEA:36407"/>
        <dbReference type="ChEBI" id="CHEBI:15377"/>
        <dbReference type="ChEBI" id="CHEBI:17544"/>
        <dbReference type="ChEBI" id="CHEBI:30616"/>
        <dbReference type="ChEBI" id="CHEBI:33019"/>
        <dbReference type="ChEBI" id="CHEBI:57926"/>
        <dbReference type="ChEBI" id="CHEBI:73682"/>
        <dbReference type="EC" id="2.7.7.87"/>
    </reaction>
</comment>